<dbReference type="PATRIC" id="fig|84531.8.peg.4127"/>
<gene>
    <name evidence="3" type="ORF">LA76x_4119</name>
</gene>
<keyword evidence="4" id="KW-1185">Reference proteome</keyword>
<evidence type="ECO:0008006" key="5">
    <source>
        <dbReference type="Google" id="ProtNLM"/>
    </source>
</evidence>
<feature type="region of interest" description="Disordered" evidence="1">
    <location>
        <begin position="1"/>
        <end position="34"/>
    </location>
</feature>
<sequence length="247" mass="27075">MWAAACGDGAQMSKQEAKPKQKPKQEAAAGTKDPVSEDFPVTMAEWKVMTVIAIGVAITVALIITMVSLVDGSGPVAVEPSGLWRAWNLLLIAGLIYGAYRLGRWPSLRPWRVLAAGPLLMVLVAMWMALGWSVDRYNARWGREEWVVGKTANLHWQQHRSKNGGPSVTVSFRFEPEGAAADGADRSRYIETSQPLYESLRQKPRLGMRLRRSWAGLSYRALVLCEQPSGACTGTVVPEPESPGMTP</sequence>
<dbReference type="Proteomes" id="UP000060787">
    <property type="component" value="Chromosome"/>
</dbReference>
<protein>
    <recommendedName>
        <fullName evidence="5">Transmembrane protein</fullName>
    </recommendedName>
</protein>
<reference evidence="3 4" key="1">
    <citation type="journal article" date="2015" name="BMC Genomics">
        <title>Comparative genomics and metabolic profiling of the genus Lysobacter.</title>
        <authorList>
            <person name="de Bruijn I."/>
            <person name="Cheng X."/>
            <person name="de Jager V."/>
            <person name="Exposito R.G."/>
            <person name="Watrous J."/>
            <person name="Patel N."/>
            <person name="Postma J."/>
            <person name="Dorrestein P.C."/>
            <person name="Kobayashi D."/>
            <person name="Raaijmakers J.M."/>
        </authorList>
    </citation>
    <scope>NUCLEOTIDE SEQUENCE [LARGE SCALE GENOMIC DNA]</scope>
    <source>
        <strain evidence="3 4">76</strain>
    </source>
</reference>
<feature type="transmembrane region" description="Helical" evidence="2">
    <location>
        <begin position="48"/>
        <end position="70"/>
    </location>
</feature>
<evidence type="ECO:0000313" key="3">
    <source>
        <dbReference type="EMBL" id="ALN82235.1"/>
    </source>
</evidence>
<dbReference type="KEGG" id="lab:LA76x_4119"/>
<feature type="compositionally biased region" description="Basic and acidic residues" evidence="1">
    <location>
        <begin position="15"/>
        <end position="25"/>
    </location>
</feature>
<keyword evidence="2" id="KW-1133">Transmembrane helix</keyword>
<dbReference type="EMBL" id="CP011129">
    <property type="protein sequence ID" value="ALN82235.1"/>
    <property type="molecule type" value="Genomic_DNA"/>
</dbReference>
<evidence type="ECO:0000313" key="4">
    <source>
        <dbReference type="Proteomes" id="UP000060787"/>
    </source>
</evidence>
<accession>A0A0S2FFE7</accession>
<keyword evidence="2" id="KW-0472">Membrane</keyword>
<proteinExistence type="predicted"/>
<feature type="transmembrane region" description="Helical" evidence="2">
    <location>
        <begin position="112"/>
        <end position="134"/>
    </location>
</feature>
<feature type="transmembrane region" description="Helical" evidence="2">
    <location>
        <begin position="82"/>
        <end position="100"/>
    </location>
</feature>
<keyword evidence="2" id="KW-0812">Transmembrane</keyword>
<name>A0A0S2FFE7_LYSAN</name>
<organism evidence="3 4">
    <name type="scientific">Lysobacter antibioticus</name>
    <dbReference type="NCBI Taxonomy" id="84531"/>
    <lineage>
        <taxon>Bacteria</taxon>
        <taxon>Pseudomonadati</taxon>
        <taxon>Pseudomonadota</taxon>
        <taxon>Gammaproteobacteria</taxon>
        <taxon>Lysobacterales</taxon>
        <taxon>Lysobacteraceae</taxon>
        <taxon>Lysobacter</taxon>
    </lineage>
</organism>
<evidence type="ECO:0000256" key="2">
    <source>
        <dbReference type="SAM" id="Phobius"/>
    </source>
</evidence>
<evidence type="ECO:0000256" key="1">
    <source>
        <dbReference type="SAM" id="MobiDB-lite"/>
    </source>
</evidence>
<dbReference type="AlphaFoldDB" id="A0A0S2FFE7"/>